<evidence type="ECO:0000313" key="3">
    <source>
        <dbReference type="EMBL" id="BAD36495.1"/>
    </source>
</evidence>
<evidence type="ECO:0000256" key="1">
    <source>
        <dbReference type="SAM" id="MobiDB-lite"/>
    </source>
</evidence>
<name>Q69KR4_ORYSJ</name>
<reference evidence="5" key="4">
    <citation type="journal article" date="2008" name="Nucleic Acids Res.">
        <title>The rice annotation project database (RAP-DB): 2008 update.</title>
        <authorList>
            <consortium name="The rice annotation project (RAP)"/>
        </authorList>
    </citation>
    <scope>GENOME REANNOTATION</scope>
    <source>
        <strain evidence="5">cv. Nipponbare</strain>
    </source>
</reference>
<feature type="chain" id="PRO_5010141443" evidence="2">
    <location>
        <begin position="23"/>
        <end position="232"/>
    </location>
</feature>
<dbReference type="AlphaFoldDB" id="Q69KR4"/>
<protein>
    <submittedName>
        <fullName evidence="3">Uncharacterized protein</fullName>
    </submittedName>
</protein>
<keyword evidence="2" id="KW-0732">Signal</keyword>
<evidence type="ECO:0000313" key="5">
    <source>
        <dbReference type="Proteomes" id="UP000000763"/>
    </source>
</evidence>
<dbReference type="EMBL" id="AP005763">
    <property type="protein sequence ID" value="BAD69142.1"/>
    <property type="molecule type" value="Genomic_DNA"/>
</dbReference>
<reference evidence="4" key="1">
    <citation type="submission" date="2002-09" db="EMBL/GenBank/DDBJ databases">
        <title>Oryza sativa nipponbare(GA3) genomic DNA, chromosome 6, BAC clone:OSJNBa0015G09.</title>
        <authorList>
            <person name="Sasaki T."/>
            <person name="Matsumoto T."/>
            <person name="Katayose Y."/>
        </authorList>
    </citation>
    <scope>NUCLEOTIDE SEQUENCE</scope>
</reference>
<dbReference type="EMBL" id="AP005910">
    <property type="protein sequence ID" value="BAD36495.1"/>
    <property type="molecule type" value="Genomic_DNA"/>
</dbReference>
<proteinExistence type="predicted"/>
<feature type="compositionally biased region" description="Basic residues" evidence="1">
    <location>
        <begin position="90"/>
        <end position="124"/>
    </location>
</feature>
<gene>
    <name evidence="4" type="ORF">OSJNBa0015G09.10</name>
    <name evidence="3" type="ORF">OSJNBa0034G14.45</name>
</gene>
<reference evidence="3" key="2">
    <citation type="submission" date="2002-11" db="EMBL/GenBank/DDBJ databases">
        <title>Oryza sativa nipponbare(GA3) genomic DNA, chromosome 6, BAC clone:OSJNBa0034G14.</title>
        <authorList>
            <person name="Sasaki T."/>
            <person name="Matsumoto T."/>
            <person name="Katayose Y."/>
        </authorList>
    </citation>
    <scope>NUCLEOTIDE SEQUENCE</scope>
</reference>
<evidence type="ECO:0000313" key="4">
    <source>
        <dbReference type="EMBL" id="BAD69142.1"/>
    </source>
</evidence>
<feature type="region of interest" description="Disordered" evidence="1">
    <location>
        <begin position="59"/>
        <end position="124"/>
    </location>
</feature>
<sequence>MISLVGARFLGILVGFSRGVHGGVCGAEARLEIHRIDRNGDAIHGGAPGLLQISDGEAKHYETSEKPRTSHSSLNPKVFDPILETSERRRSLRRRSRRSRPSQSKPLHHHLLQGSRRRPSKRIALKSRRQRDPYFLPQLRPIAAVVDSFFSGQAHNFICIVALKPLPLALPPASIPAIFGDKANIVGCARAWRTFLILGATSASPPFAADIDVKPPAGEALMLLLFPPLPSL</sequence>
<feature type="signal peptide" evidence="2">
    <location>
        <begin position="1"/>
        <end position="22"/>
    </location>
</feature>
<evidence type="ECO:0000256" key="2">
    <source>
        <dbReference type="SAM" id="SignalP"/>
    </source>
</evidence>
<reference evidence="5" key="3">
    <citation type="journal article" date="2005" name="Nature">
        <title>The map-based sequence of the rice genome.</title>
        <authorList>
            <consortium name="International rice genome sequencing project (IRGSP)"/>
            <person name="Matsumoto T."/>
            <person name="Wu J."/>
            <person name="Kanamori H."/>
            <person name="Katayose Y."/>
            <person name="Fujisawa M."/>
            <person name="Namiki N."/>
            <person name="Mizuno H."/>
            <person name="Yamamoto K."/>
            <person name="Antonio B.A."/>
            <person name="Baba T."/>
            <person name="Sakata K."/>
            <person name="Nagamura Y."/>
            <person name="Aoki H."/>
            <person name="Arikawa K."/>
            <person name="Arita K."/>
            <person name="Bito T."/>
            <person name="Chiden Y."/>
            <person name="Fujitsuka N."/>
            <person name="Fukunaka R."/>
            <person name="Hamada M."/>
            <person name="Harada C."/>
            <person name="Hayashi A."/>
            <person name="Hijishita S."/>
            <person name="Honda M."/>
            <person name="Hosokawa S."/>
            <person name="Ichikawa Y."/>
            <person name="Idonuma A."/>
            <person name="Iijima M."/>
            <person name="Ikeda M."/>
            <person name="Ikeno M."/>
            <person name="Ito K."/>
            <person name="Ito S."/>
            <person name="Ito T."/>
            <person name="Ito Y."/>
            <person name="Ito Y."/>
            <person name="Iwabuchi A."/>
            <person name="Kamiya K."/>
            <person name="Karasawa W."/>
            <person name="Kurita K."/>
            <person name="Katagiri S."/>
            <person name="Kikuta A."/>
            <person name="Kobayashi H."/>
            <person name="Kobayashi N."/>
            <person name="Machita K."/>
            <person name="Maehara T."/>
            <person name="Masukawa M."/>
            <person name="Mizubayashi T."/>
            <person name="Mukai Y."/>
            <person name="Nagasaki H."/>
            <person name="Nagata Y."/>
            <person name="Naito S."/>
            <person name="Nakashima M."/>
            <person name="Nakama Y."/>
            <person name="Nakamichi Y."/>
            <person name="Nakamura M."/>
            <person name="Meguro A."/>
            <person name="Negishi M."/>
            <person name="Ohta I."/>
            <person name="Ohta T."/>
            <person name="Okamoto M."/>
            <person name="Ono N."/>
            <person name="Saji S."/>
            <person name="Sakaguchi M."/>
            <person name="Sakai K."/>
            <person name="Shibata M."/>
            <person name="Shimokawa T."/>
            <person name="Song J."/>
            <person name="Takazaki Y."/>
            <person name="Terasawa K."/>
            <person name="Tsugane M."/>
            <person name="Tsuji K."/>
            <person name="Ueda S."/>
            <person name="Waki K."/>
            <person name="Yamagata H."/>
            <person name="Yamamoto M."/>
            <person name="Yamamoto S."/>
            <person name="Yamane H."/>
            <person name="Yoshiki S."/>
            <person name="Yoshihara R."/>
            <person name="Yukawa K."/>
            <person name="Zhong H."/>
            <person name="Yano M."/>
            <person name="Yuan Q."/>
            <person name="Ouyang S."/>
            <person name="Liu J."/>
            <person name="Jones K.M."/>
            <person name="Gansberger K."/>
            <person name="Moffat K."/>
            <person name="Hill J."/>
            <person name="Bera J."/>
            <person name="Fadrosh D."/>
            <person name="Jin S."/>
            <person name="Johri S."/>
            <person name="Kim M."/>
            <person name="Overton L."/>
            <person name="Reardon M."/>
            <person name="Tsitrin T."/>
            <person name="Vuong H."/>
            <person name="Weaver B."/>
            <person name="Ciecko A."/>
            <person name="Tallon L."/>
            <person name="Jackson J."/>
            <person name="Pai G."/>
            <person name="Aken S.V."/>
            <person name="Utterback T."/>
            <person name="Reidmuller S."/>
            <person name="Feldblyum T."/>
            <person name="Hsiao J."/>
            <person name="Zismann V."/>
            <person name="Iobst S."/>
            <person name="de Vazeille A.R."/>
            <person name="Buell C.R."/>
            <person name="Ying K."/>
            <person name="Li Y."/>
            <person name="Lu T."/>
            <person name="Huang Y."/>
            <person name="Zhao Q."/>
            <person name="Feng Q."/>
            <person name="Zhang L."/>
            <person name="Zhu J."/>
            <person name="Weng Q."/>
            <person name="Mu J."/>
            <person name="Lu Y."/>
            <person name="Fan D."/>
            <person name="Liu Y."/>
            <person name="Guan J."/>
            <person name="Zhang Y."/>
            <person name="Yu S."/>
            <person name="Liu X."/>
            <person name="Zhang Y."/>
            <person name="Hong G."/>
            <person name="Han B."/>
            <person name="Choisne N."/>
            <person name="Demange N."/>
            <person name="Orjeda G."/>
            <person name="Samain S."/>
            <person name="Cattolico L."/>
            <person name="Pelletier E."/>
            <person name="Couloux A."/>
            <person name="Segurens B."/>
            <person name="Wincker P."/>
            <person name="D'Hont A."/>
            <person name="Scarpelli C."/>
            <person name="Weissenbach J."/>
            <person name="Salanoubat M."/>
            <person name="Quetier F."/>
            <person name="Yu Y."/>
            <person name="Kim H.R."/>
            <person name="Rambo T."/>
            <person name="Currie J."/>
            <person name="Collura K."/>
            <person name="Luo M."/>
            <person name="Yang T."/>
            <person name="Ammiraju J.S.S."/>
            <person name="Engler F."/>
            <person name="Soderlund C."/>
            <person name="Wing R.A."/>
            <person name="Palmer L.E."/>
            <person name="de la Bastide M."/>
            <person name="Spiegel L."/>
            <person name="Nascimento L."/>
            <person name="Zutavern T."/>
            <person name="O'Shaughnessy A."/>
            <person name="Dike S."/>
            <person name="Dedhia N."/>
            <person name="Preston R."/>
            <person name="Balija V."/>
            <person name="McCombie W.R."/>
            <person name="Chow T."/>
            <person name="Chen H."/>
            <person name="Chung M."/>
            <person name="Chen C."/>
            <person name="Shaw J."/>
            <person name="Wu H."/>
            <person name="Hsiao K."/>
            <person name="Chao Y."/>
            <person name="Chu M."/>
            <person name="Cheng C."/>
            <person name="Hour A."/>
            <person name="Lee P."/>
            <person name="Lin S."/>
            <person name="Lin Y."/>
            <person name="Liou J."/>
            <person name="Liu S."/>
            <person name="Hsing Y."/>
            <person name="Raghuvanshi S."/>
            <person name="Mohanty A."/>
            <person name="Bharti A.K."/>
            <person name="Gaur A."/>
            <person name="Gupta V."/>
            <person name="Kumar D."/>
            <person name="Ravi V."/>
            <person name="Vij S."/>
            <person name="Kapur A."/>
            <person name="Khurana P."/>
            <person name="Khurana P."/>
            <person name="Khurana J.P."/>
            <person name="Tyagi A.K."/>
            <person name="Gaikwad K."/>
            <person name="Singh A."/>
            <person name="Dalal V."/>
            <person name="Srivastava S."/>
            <person name="Dixit A."/>
            <person name="Pal A.K."/>
            <person name="Ghazi I.A."/>
            <person name="Yadav M."/>
            <person name="Pandit A."/>
            <person name="Bhargava A."/>
            <person name="Sureshbabu K."/>
            <person name="Batra K."/>
            <person name="Sharma T.R."/>
            <person name="Mohapatra T."/>
            <person name="Singh N.K."/>
            <person name="Messing J."/>
            <person name="Nelson A.B."/>
            <person name="Fuks G."/>
            <person name="Kavchok S."/>
            <person name="Keizer G."/>
            <person name="Linton E."/>
            <person name="Llaca V."/>
            <person name="Song R."/>
            <person name="Tanyolac B."/>
            <person name="Young S."/>
            <person name="Ho-Il K."/>
            <person name="Hahn J.H."/>
            <person name="Sangsakoo G."/>
            <person name="Vanavichit A."/>
            <person name="de Mattos Luiz.A.T."/>
            <person name="Zimmer P.D."/>
            <person name="Malone G."/>
            <person name="Dellagostin O."/>
            <person name="de Oliveira A.C."/>
            <person name="Bevan M."/>
            <person name="Bancroft I."/>
            <person name="Minx P."/>
            <person name="Cordum H."/>
            <person name="Wilson R."/>
            <person name="Cheng Z."/>
            <person name="Jin W."/>
            <person name="Jiang J."/>
            <person name="Leong S.A."/>
            <person name="Iwama H."/>
            <person name="Gojobori T."/>
            <person name="Itoh T."/>
            <person name="Niimura Y."/>
            <person name="Fujii Y."/>
            <person name="Habara T."/>
            <person name="Sakai H."/>
            <person name="Sato Y."/>
            <person name="Wilson G."/>
            <person name="Kumar K."/>
            <person name="McCouch S."/>
            <person name="Juretic N."/>
            <person name="Hoen D."/>
            <person name="Wright S."/>
            <person name="Bruskiewich R."/>
            <person name="Bureau T."/>
            <person name="Miyao A."/>
            <person name="Hirochika H."/>
            <person name="Nishikawa T."/>
            <person name="Kadowaki K."/>
            <person name="Sugiura M."/>
            <person name="Burr B."/>
            <person name="Sasaki T."/>
        </authorList>
    </citation>
    <scope>NUCLEOTIDE SEQUENCE [LARGE SCALE GENOMIC DNA]</scope>
    <source>
        <strain evidence="5">cv. Nipponbare</strain>
    </source>
</reference>
<organism evidence="3 5">
    <name type="scientific">Oryza sativa subsp. japonica</name>
    <name type="common">Rice</name>
    <dbReference type="NCBI Taxonomy" id="39947"/>
    <lineage>
        <taxon>Eukaryota</taxon>
        <taxon>Viridiplantae</taxon>
        <taxon>Streptophyta</taxon>
        <taxon>Embryophyta</taxon>
        <taxon>Tracheophyta</taxon>
        <taxon>Spermatophyta</taxon>
        <taxon>Magnoliopsida</taxon>
        <taxon>Liliopsida</taxon>
        <taxon>Poales</taxon>
        <taxon>Poaceae</taxon>
        <taxon>BOP clade</taxon>
        <taxon>Oryzoideae</taxon>
        <taxon>Oryzeae</taxon>
        <taxon>Oryzinae</taxon>
        <taxon>Oryza</taxon>
        <taxon>Oryza sativa</taxon>
    </lineage>
</organism>
<feature type="compositionally biased region" description="Basic and acidic residues" evidence="1">
    <location>
        <begin position="59"/>
        <end position="68"/>
    </location>
</feature>
<accession>Q69KR4</accession>
<dbReference type="Proteomes" id="UP000000763">
    <property type="component" value="Chromosome 6"/>
</dbReference>